<proteinExistence type="predicted"/>
<accession>X1KF72</accession>
<reference evidence="2" key="1">
    <citation type="journal article" date="2014" name="Front. Microbiol.">
        <title>High frequency of phylogenetically diverse reductive dehalogenase-homologous genes in deep subseafloor sedimentary metagenomes.</title>
        <authorList>
            <person name="Kawai M."/>
            <person name="Futagami T."/>
            <person name="Toyoda A."/>
            <person name="Takaki Y."/>
            <person name="Nishi S."/>
            <person name="Hori S."/>
            <person name="Arai W."/>
            <person name="Tsubouchi T."/>
            <person name="Morono Y."/>
            <person name="Uchiyama I."/>
            <person name="Ito T."/>
            <person name="Fujiyama A."/>
            <person name="Inagaki F."/>
            <person name="Takami H."/>
        </authorList>
    </citation>
    <scope>NUCLEOTIDE SEQUENCE</scope>
    <source>
        <strain evidence="2">Expedition CK06-06</strain>
    </source>
</reference>
<gene>
    <name evidence="2" type="ORF">S06H3_21390</name>
</gene>
<dbReference type="InterPro" id="IPR039448">
    <property type="entry name" value="Beta_helix"/>
</dbReference>
<dbReference type="InterPro" id="IPR022441">
    <property type="entry name" value="Para_beta_helix_rpt-2"/>
</dbReference>
<feature type="non-terminal residue" evidence="2">
    <location>
        <position position="254"/>
    </location>
</feature>
<feature type="domain" description="Right handed beta helix" evidence="1">
    <location>
        <begin position="59"/>
        <end position="200"/>
    </location>
</feature>
<organism evidence="2">
    <name type="scientific">marine sediment metagenome</name>
    <dbReference type="NCBI Taxonomy" id="412755"/>
    <lineage>
        <taxon>unclassified sequences</taxon>
        <taxon>metagenomes</taxon>
        <taxon>ecological metagenomes</taxon>
    </lineage>
</organism>
<comment type="caution">
    <text evidence="2">The sequence shown here is derived from an EMBL/GenBank/DDBJ whole genome shotgun (WGS) entry which is preliminary data.</text>
</comment>
<dbReference type="SUPFAM" id="SSF51126">
    <property type="entry name" value="Pectin lyase-like"/>
    <property type="match status" value="1"/>
</dbReference>
<dbReference type="InterPro" id="IPR011050">
    <property type="entry name" value="Pectin_lyase_fold/virulence"/>
</dbReference>
<dbReference type="InterPro" id="IPR006626">
    <property type="entry name" value="PbH1"/>
</dbReference>
<name>X1KF72_9ZZZZ</name>
<dbReference type="NCBIfam" id="TIGR03804">
    <property type="entry name" value="para_beta_helix"/>
    <property type="match status" value="3"/>
</dbReference>
<dbReference type="Gene3D" id="2.160.20.10">
    <property type="entry name" value="Single-stranded right-handed beta-helix, Pectin lyase-like"/>
    <property type="match status" value="1"/>
</dbReference>
<dbReference type="Pfam" id="PF13229">
    <property type="entry name" value="Beta_helix"/>
    <property type="match status" value="1"/>
</dbReference>
<dbReference type="EMBL" id="BARV01011228">
    <property type="protein sequence ID" value="GAI05303.1"/>
    <property type="molecule type" value="Genomic_DNA"/>
</dbReference>
<dbReference type="AlphaFoldDB" id="X1KF72"/>
<protein>
    <recommendedName>
        <fullName evidence="1">Right handed beta helix domain-containing protein</fullName>
    </recommendedName>
</protein>
<feature type="non-terminal residue" evidence="2">
    <location>
        <position position="1"/>
    </location>
</feature>
<dbReference type="InterPro" id="IPR012334">
    <property type="entry name" value="Pectin_lyas_fold"/>
</dbReference>
<sequence>GCGRNTILTTTTADLDIITATGAADSEKVGILIADLCIDGTAGGSTVSLAINFTYVDYSKVRDIWVLNCTTWGGVGLITCDFNKIIGNTFKNSGETFYIETSCFNIIADNSISGGDYEGIFLTELSNSNTISDNICQGNSSHGIYLAGSNSNTISGNICQGNGNYGIYVSAGNNVVSGNICQRNNDHGIFVSGNNNIVSDNVCQWNGDHGIYVSGDNNVVSGNNCQGNSQAADNTYDNIGISSHPLDYVTSNEV</sequence>
<evidence type="ECO:0000313" key="2">
    <source>
        <dbReference type="EMBL" id="GAI05303.1"/>
    </source>
</evidence>
<evidence type="ECO:0000259" key="1">
    <source>
        <dbReference type="Pfam" id="PF13229"/>
    </source>
</evidence>
<dbReference type="SMART" id="SM00710">
    <property type="entry name" value="PbH1"/>
    <property type="match status" value="7"/>
</dbReference>